<evidence type="ECO:0000256" key="6">
    <source>
        <dbReference type="ARBA" id="ARBA00022989"/>
    </source>
</evidence>
<dbReference type="HAMAP" id="MF_00115">
    <property type="entry name" value="MscL"/>
    <property type="match status" value="1"/>
</dbReference>
<keyword evidence="6 10" id="KW-1133">Transmembrane helix</keyword>
<dbReference type="PANTHER" id="PTHR30266:SF2">
    <property type="entry name" value="LARGE-CONDUCTANCE MECHANOSENSITIVE CHANNEL"/>
    <property type="match status" value="1"/>
</dbReference>
<keyword evidence="7 10" id="KW-0406">Ion transport</keyword>
<evidence type="ECO:0000256" key="1">
    <source>
        <dbReference type="ARBA" id="ARBA00004651"/>
    </source>
</evidence>
<evidence type="ECO:0000256" key="10">
    <source>
        <dbReference type="HAMAP-Rule" id="MF_00115"/>
    </source>
</evidence>
<keyword evidence="3 10" id="KW-0813">Transport</keyword>
<keyword evidence="10" id="KW-0997">Cell inner membrane</keyword>
<comment type="similarity">
    <text evidence="2 10">Belongs to the MscL family.</text>
</comment>
<dbReference type="Gene3D" id="1.10.1200.120">
    <property type="entry name" value="Large-conductance mechanosensitive channel, MscL, domain 1"/>
    <property type="match status" value="1"/>
</dbReference>
<evidence type="ECO:0000256" key="5">
    <source>
        <dbReference type="ARBA" id="ARBA00022692"/>
    </source>
</evidence>
<dbReference type="SUPFAM" id="SSF81330">
    <property type="entry name" value="Gated mechanosensitive channel"/>
    <property type="match status" value="1"/>
</dbReference>
<dbReference type="NCBIfam" id="NF001843">
    <property type="entry name" value="PRK00567.1-4"/>
    <property type="match status" value="1"/>
</dbReference>
<dbReference type="NCBIfam" id="TIGR00220">
    <property type="entry name" value="mscL"/>
    <property type="match status" value="1"/>
</dbReference>
<keyword evidence="12" id="KW-1185">Reference proteome</keyword>
<dbReference type="InterPro" id="IPR001185">
    <property type="entry name" value="MS_channel"/>
</dbReference>
<dbReference type="InterPro" id="IPR037673">
    <property type="entry name" value="MSC/AndL"/>
</dbReference>
<protein>
    <recommendedName>
        <fullName evidence="10">Large-conductance mechanosensitive channel</fullName>
    </recommendedName>
</protein>
<dbReference type="InterPro" id="IPR036019">
    <property type="entry name" value="MscL_channel"/>
</dbReference>
<dbReference type="InterPro" id="IPR019823">
    <property type="entry name" value="Mechanosensitive_channel_CS"/>
</dbReference>
<feature type="transmembrane region" description="Helical" evidence="10">
    <location>
        <begin position="59"/>
        <end position="79"/>
    </location>
</feature>
<evidence type="ECO:0000256" key="3">
    <source>
        <dbReference type="ARBA" id="ARBA00022448"/>
    </source>
</evidence>
<reference evidence="11" key="1">
    <citation type="submission" date="2020-01" db="EMBL/GenBank/DDBJ databases">
        <authorList>
            <person name="Rat A."/>
        </authorList>
    </citation>
    <scope>NUCLEOTIDE SEQUENCE</scope>
    <source>
        <strain evidence="11">LMG 31231</strain>
    </source>
</reference>
<dbReference type="GO" id="GO:0005886">
    <property type="term" value="C:plasma membrane"/>
    <property type="evidence" value="ECO:0007669"/>
    <property type="project" value="UniProtKB-SubCell"/>
</dbReference>
<dbReference type="Pfam" id="PF01741">
    <property type="entry name" value="MscL"/>
    <property type="match status" value="1"/>
</dbReference>
<dbReference type="NCBIfam" id="NF010557">
    <property type="entry name" value="PRK13952.1"/>
    <property type="match status" value="1"/>
</dbReference>
<keyword evidence="9 10" id="KW-0407">Ion channel</keyword>
<dbReference type="RefSeq" id="WP_211864060.1">
    <property type="nucleotide sequence ID" value="NZ_JAAEDM010000082.1"/>
</dbReference>
<comment type="subunit">
    <text evidence="10">Homopentamer.</text>
</comment>
<proteinExistence type="inferred from homology"/>
<dbReference type="GO" id="GO:0008381">
    <property type="term" value="F:mechanosensitive monoatomic ion channel activity"/>
    <property type="evidence" value="ECO:0007669"/>
    <property type="project" value="UniProtKB-UniRule"/>
</dbReference>
<comment type="function">
    <text evidence="10">Channel that opens in response to stretch forces in the membrane lipid bilayer. May participate in the regulation of osmotic pressure changes within the cell.</text>
</comment>
<keyword evidence="5 10" id="KW-0812">Transmembrane</keyword>
<dbReference type="PROSITE" id="PS01327">
    <property type="entry name" value="MSCL"/>
    <property type="match status" value="1"/>
</dbReference>
<feature type="transmembrane region" description="Helical" evidence="10">
    <location>
        <begin position="32"/>
        <end position="53"/>
    </location>
</feature>
<evidence type="ECO:0000256" key="4">
    <source>
        <dbReference type="ARBA" id="ARBA00022475"/>
    </source>
</evidence>
<sequence length="164" mass="17729">MSDRANKITSHIPIREPEWVKEFKAFIMRGNVIDLAVGVVIGAAFTAIVSSMVEDLFNPIIGILMGGIDFSNLFIVISGERRPSLEATREGGAAVLAIGRFINAIIKFVIVGFAVFWMVKILSKLQASQAVEKAKAPPAPTPTETLLTEIRDELKAQRGAAPPV</sequence>
<dbReference type="AlphaFoldDB" id="A0A9X9X2M8"/>
<dbReference type="EMBL" id="JAAEDM010000082">
    <property type="protein sequence ID" value="MBR0673657.1"/>
    <property type="molecule type" value="Genomic_DNA"/>
</dbReference>
<gene>
    <name evidence="10 11" type="primary">mscL</name>
    <name evidence="11" type="ORF">GXW76_20965</name>
</gene>
<evidence type="ECO:0000256" key="7">
    <source>
        <dbReference type="ARBA" id="ARBA00023065"/>
    </source>
</evidence>
<comment type="subcellular location">
    <subcellularLocation>
        <location evidence="10">Cell inner membrane</location>
        <topology evidence="10">Multi-pass membrane protein</topology>
    </subcellularLocation>
    <subcellularLocation>
        <location evidence="1">Cell membrane</location>
        <topology evidence="1">Multi-pass membrane protein</topology>
    </subcellularLocation>
</comment>
<evidence type="ECO:0000313" key="12">
    <source>
        <dbReference type="Proteomes" id="UP001138751"/>
    </source>
</evidence>
<accession>A0A9X9X2M8</accession>
<name>A0A9X9X2M8_9PROT</name>
<keyword evidence="4 10" id="KW-1003">Cell membrane</keyword>
<evidence type="ECO:0000256" key="8">
    <source>
        <dbReference type="ARBA" id="ARBA00023136"/>
    </source>
</evidence>
<reference evidence="11" key="2">
    <citation type="journal article" date="2021" name="Syst. Appl. Microbiol.">
        <title>Roseomonas hellenica sp. nov., isolated from roots of wild-growing Alkanna tinctoria.</title>
        <authorList>
            <person name="Rat A."/>
            <person name="Naranjo H.D."/>
            <person name="Lebbe L."/>
            <person name="Cnockaert M."/>
            <person name="Krigas N."/>
            <person name="Grigoriadou K."/>
            <person name="Maloupa E."/>
            <person name="Willems A."/>
        </authorList>
    </citation>
    <scope>NUCLEOTIDE SEQUENCE</scope>
    <source>
        <strain evidence="11">LMG 31231</strain>
    </source>
</reference>
<dbReference type="Proteomes" id="UP001138751">
    <property type="component" value="Unassembled WGS sequence"/>
</dbReference>
<evidence type="ECO:0000313" key="11">
    <source>
        <dbReference type="EMBL" id="MBR0673657.1"/>
    </source>
</evidence>
<dbReference type="PANTHER" id="PTHR30266">
    <property type="entry name" value="MECHANOSENSITIVE CHANNEL MSCL"/>
    <property type="match status" value="1"/>
</dbReference>
<feature type="transmembrane region" description="Helical" evidence="10">
    <location>
        <begin position="91"/>
        <end position="119"/>
    </location>
</feature>
<evidence type="ECO:0000256" key="9">
    <source>
        <dbReference type="ARBA" id="ARBA00023303"/>
    </source>
</evidence>
<organism evidence="11 12">
    <name type="scientific">Neoroseomonas soli</name>
    <dbReference type="NCBI Taxonomy" id="1081025"/>
    <lineage>
        <taxon>Bacteria</taxon>
        <taxon>Pseudomonadati</taxon>
        <taxon>Pseudomonadota</taxon>
        <taxon>Alphaproteobacteria</taxon>
        <taxon>Acetobacterales</taxon>
        <taxon>Acetobacteraceae</taxon>
        <taxon>Neoroseomonas</taxon>
    </lineage>
</organism>
<keyword evidence="8 10" id="KW-0472">Membrane</keyword>
<comment type="caution">
    <text evidence="11">The sequence shown here is derived from an EMBL/GenBank/DDBJ whole genome shotgun (WGS) entry which is preliminary data.</text>
</comment>
<dbReference type="PRINTS" id="PR01264">
    <property type="entry name" value="MECHCHANNEL"/>
</dbReference>
<evidence type="ECO:0000256" key="2">
    <source>
        <dbReference type="ARBA" id="ARBA00007254"/>
    </source>
</evidence>